<dbReference type="EMBL" id="CSWP01000012">
    <property type="protein sequence ID" value="CPV69996.1"/>
    <property type="molecule type" value="Genomic_DNA"/>
</dbReference>
<dbReference type="RefSeq" id="WP_052526293.1">
    <property type="nucleotide sequence ID" value="NZ_CP014951.1"/>
</dbReference>
<sequence length="136" mass="14566">MSWRNTASAEAQDALDTLLSTSIDLAMQNLQKSDSFIPFAVTVNAGQEHSLLSGAGEDANQTIATLERELTAQKDELAAYAIAYDTHVAALGSDAIEVRLQHREGAAMTVQAPYSKRGSTVEIGDLIAQSATRTIW</sequence>
<name>A0A0U0X9E5_9MYCO</name>
<organism evidence="1 2">
    <name type="scientific">Mycobacteroides abscessus</name>
    <dbReference type="NCBI Taxonomy" id="36809"/>
    <lineage>
        <taxon>Bacteria</taxon>
        <taxon>Bacillati</taxon>
        <taxon>Actinomycetota</taxon>
        <taxon>Actinomycetes</taxon>
        <taxon>Mycobacteriales</taxon>
        <taxon>Mycobacteriaceae</taxon>
        <taxon>Mycobacteroides</taxon>
    </lineage>
</organism>
<evidence type="ECO:0000313" key="1">
    <source>
        <dbReference type="EMBL" id="CPV69996.1"/>
    </source>
</evidence>
<reference evidence="1 2" key="1">
    <citation type="submission" date="2015-03" db="EMBL/GenBank/DDBJ databases">
        <authorList>
            <person name="Murphy D."/>
        </authorList>
    </citation>
    <scope>NUCLEOTIDE SEQUENCE [LARGE SCALE GENOMIC DNA]</scope>
    <source>
        <strain evidence="1 2">PAP088</strain>
    </source>
</reference>
<dbReference type="AlphaFoldDB" id="A0A0U0X9E5"/>
<accession>A0A0U0X9E5</accession>
<protein>
    <submittedName>
        <fullName evidence="1">Uncharacterized protein</fullName>
    </submittedName>
</protein>
<gene>
    <name evidence="1" type="ORF">ERS075579_04690</name>
</gene>
<proteinExistence type="predicted"/>
<dbReference type="Proteomes" id="UP000045782">
    <property type="component" value="Unassembled WGS sequence"/>
</dbReference>
<evidence type="ECO:0000313" key="2">
    <source>
        <dbReference type="Proteomes" id="UP000045782"/>
    </source>
</evidence>